<dbReference type="SUPFAM" id="SSF51905">
    <property type="entry name" value="FAD/NAD(P)-binding domain"/>
    <property type="match status" value="1"/>
</dbReference>
<dbReference type="Pfam" id="PF16010">
    <property type="entry name" value="CDH-cyt"/>
    <property type="match status" value="1"/>
</dbReference>
<dbReference type="PANTHER" id="PTHR47190">
    <property type="entry name" value="DEHYDROGENASE, PUTATIVE-RELATED"/>
    <property type="match status" value="1"/>
</dbReference>
<feature type="domain" description="Glucose-methanol-choline oxidoreductase N-terminal" evidence="4">
    <location>
        <begin position="330"/>
        <end position="353"/>
    </location>
</feature>
<dbReference type="PANTHER" id="PTHR47190:SF2">
    <property type="entry name" value="CELLOBIOSE DEHYDROGENASE (AFU_ORTHOLOGUE AFUA_2G17620)"/>
    <property type="match status" value="1"/>
</dbReference>
<dbReference type="GO" id="GO:0016614">
    <property type="term" value="F:oxidoreductase activity, acting on CH-OH group of donors"/>
    <property type="evidence" value="ECO:0007669"/>
    <property type="project" value="InterPro"/>
</dbReference>
<dbReference type="Gene3D" id="2.60.40.1210">
    <property type="entry name" value="Cellobiose dehydrogenase, cytochrome domain"/>
    <property type="match status" value="1"/>
</dbReference>
<dbReference type="SUPFAM" id="SSF49344">
    <property type="entry name" value="CBD9-like"/>
    <property type="match status" value="1"/>
</dbReference>
<organism evidence="5 6">
    <name type="scientific">Canariomyces notabilis</name>
    <dbReference type="NCBI Taxonomy" id="2074819"/>
    <lineage>
        <taxon>Eukaryota</taxon>
        <taxon>Fungi</taxon>
        <taxon>Dikarya</taxon>
        <taxon>Ascomycota</taxon>
        <taxon>Pezizomycotina</taxon>
        <taxon>Sordariomycetes</taxon>
        <taxon>Sordariomycetidae</taxon>
        <taxon>Sordariales</taxon>
        <taxon>Chaetomiaceae</taxon>
        <taxon>Canariomyces</taxon>
    </lineage>
</organism>
<reference evidence="5" key="1">
    <citation type="journal article" date="2023" name="Mol. Phylogenet. Evol.">
        <title>Genome-scale phylogeny and comparative genomics of the fungal order Sordariales.</title>
        <authorList>
            <person name="Hensen N."/>
            <person name="Bonometti L."/>
            <person name="Westerberg I."/>
            <person name="Brannstrom I.O."/>
            <person name="Guillou S."/>
            <person name="Cros-Aarteil S."/>
            <person name="Calhoun S."/>
            <person name="Haridas S."/>
            <person name="Kuo A."/>
            <person name="Mondo S."/>
            <person name="Pangilinan J."/>
            <person name="Riley R."/>
            <person name="LaButti K."/>
            <person name="Andreopoulos B."/>
            <person name="Lipzen A."/>
            <person name="Chen C."/>
            <person name="Yan M."/>
            <person name="Daum C."/>
            <person name="Ng V."/>
            <person name="Clum A."/>
            <person name="Steindorff A."/>
            <person name="Ohm R.A."/>
            <person name="Martin F."/>
            <person name="Silar P."/>
            <person name="Natvig D.O."/>
            <person name="Lalanne C."/>
            <person name="Gautier V."/>
            <person name="Ament-Velasquez S.L."/>
            <person name="Kruys A."/>
            <person name="Hutchinson M.I."/>
            <person name="Powell A.J."/>
            <person name="Barry K."/>
            <person name="Miller A.N."/>
            <person name="Grigoriev I.V."/>
            <person name="Debuchy R."/>
            <person name="Gladieux P."/>
            <person name="Hiltunen Thoren M."/>
            <person name="Johannesson H."/>
        </authorList>
    </citation>
    <scope>NUCLEOTIDE SEQUENCE</scope>
    <source>
        <strain evidence="5">CBS 508.74</strain>
    </source>
</reference>
<evidence type="ECO:0000313" key="5">
    <source>
        <dbReference type="EMBL" id="KAK4110109.1"/>
    </source>
</evidence>
<comment type="caution">
    <text evidence="5">The sequence shown here is derived from an EMBL/GenBank/DDBJ whole genome shotgun (WGS) entry which is preliminary data.</text>
</comment>
<dbReference type="Pfam" id="PF00732">
    <property type="entry name" value="GMC_oxred_N"/>
    <property type="match status" value="1"/>
</dbReference>
<keyword evidence="3" id="KW-0732">Signal</keyword>
<protein>
    <recommendedName>
        <fullName evidence="4">Glucose-methanol-choline oxidoreductase N-terminal domain-containing protein</fullName>
    </recommendedName>
</protein>
<dbReference type="InterPro" id="IPR015920">
    <property type="entry name" value="Cellobiose_DH-like_cyt"/>
</dbReference>
<dbReference type="SUPFAM" id="SSF54373">
    <property type="entry name" value="FAD-linked reductases, C-terminal domain"/>
    <property type="match status" value="1"/>
</dbReference>
<dbReference type="GeneID" id="89939833"/>
<dbReference type="RefSeq" id="XP_064667679.1">
    <property type="nucleotide sequence ID" value="XM_064815708.1"/>
</dbReference>
<dbReference type="EMBL" id="MU853352">
    <property type="protein sequence ID" value="KAK4110109.1"/>
    <property type="molecule type" value="Genomic_DNA"/>
</dbReference>
<dbReference type="Pfam" id="PF05199">
    <property type="entry name" value="GMC_oxred_C"/>
    <property type="match status" value="1"/>
</dbReference>
<dbReference type="InterPro" id="IPR000172">
    <property type="entry name" value="GMC_OxRdtase_N"/>
</dbReference>
<comment type="similarity">
    <text evidence="1 2">Belongs to the GMC oxidoreductase family.</text>
</comment>
<keyword evidence="2" id="KW-0285">Flavoprotein</keyword>
<evidence type="ECO:0000259" key="4">
    <source>
        <dbReference type="PROSITE" id="PS00623"/>
    </source>
</evidence>
<dbReference type="Pfam" id="PF13450">
    <property type="entry name" value="NAD_binding_8"/>
    <property type="match status" value="1"/>
</dbReference>
<dbReference type="InterPro" id="IPR053208">
    <property type="entry name" value="GMC_Oxidoreductase_CD"/>
</dbReference>
<reference evidence="5" key="2">
    <citation type="submission" date="2023-05" db="EMBL/GenBank/DDBJ databases">
        <authorList>
            <consortium name="Lawrence Berkeley National Laboratory"/>
            <person name="Steindorff A."/>
            <person name="Hensen N."/>
            <person name="Bonometti L."/>
            <person name="Westerberg I."/>
            <person name="Brannstrom I.O."/>
            <person name="Guillou S."/>
            <person name="Cros-Aarteil S."/>
            <person name="Calhoun S."/>
            <person name="Haridas S."/>
            <person name="Kuo A."/>
            <person name="Mondo S."/>
            <person name="Pangilinan J."/>
            <person name="Riley R."/>
            <person name="Labutti K."/>
            <person name="Andreopoulos B."/>
            <person name="Lipzen A."/>
            <person name="Chen C."/>
            <person name="Yanf M."/>
            <person name="Daum C."/>
            <person name="Ng V."/>
            <person name="Clum A."/>
            <person name="Ohm R."/>
            <person name="Martin F."/>
            <person name="Silar P."/>
            <person name="Natvig D."/>
            <person name="Lalanne C."/>
            <person name="Gautier V."/>
            <person name="Ament-Velasquez S.L."/>
            <person name="Kruys A."/>
            <person name="Hutchinson M.I."/>
            <person name="Powell A.J."/>
            <person name="Barry K."/>
            <person name="Miller A.N."/>
            <person name="Grigoriev I.V."/>
            <person name="Debuchy R."/>
            <person name="Gladieux P."/>
            <person name="Thoren M.H."/>
            <person name="Johannesson H."/>
        </authorList>
    </citation>
    <scope>NUCLEOTIDE SEQUENCE</scope>
    <source>
        <strain evidence="5">CBS 508.74</strain>
    </source>
</reference>
<dbReference type="InterPro" id="IPR007867">
    <property type="entry name" value="GMC_OxRtase_C"/>
</dbReference>
<dbReference type="Gene3D" id="3.30.410.10">
    <property type="entry name" value="Cholesterol Oxidase, domain 2"/>
    <property type="match status" value="1"/>
</dbReference>
<feature type="chain" id="PRO_5042962424" description="Glucose-methanol-choline oxidoreductase N-terminal domain-containing protein" evidence="3">
    <location>
        <begin position="24"/>
        <end position="789"/>
    </location>
</feature>
<proteinExistence type="inferred from homology"/>
<gene>
    <name evidence="5" type="ORF">N656DRAFT_782137</name>
</gene>
<dbReference type="PROSITE" id="PS00623">
    <property type="entry name" value="GMC_OXRED_1"/>
    <property type="match status" value="1"/>
</dbReference>
<dbReference type="CDD" id="cd09630">
    <property type="entry name" value="CDH_like_cytochrome"/>
    <property type="match status" value="1"/>
</dbReference>
<feature type="signal peptide" evidence="3">
    <location>
        <begin position="1"/>
        <end position="23"/>
    </location>
</feature>
<dbReference type="GO" id="GO:0050660">
    <property type="term" value="F:flavin adenine dinucleotide binding"/>
    <property type="evidence" value="ECO:0007669"/>
    <property type="project" value="InterPro"/>
</dbReference>
<dbReference type="Gene3D" id="3.50.50.60">
    <property type="entry name" value="FAD/NAD(P)-binding domain"/>
    <property type="match status" value="1"/>
</dbReference>
<dbReference type="InterPro" id="IPR036188">
    <property type="entry name" value="FAD/NAD-bd_sf"/>
</dbReference>
<evidence type="ECO:0000256" key="2">
    <source>
        <dbReference type="RuleBase" id="RU003968"/>
    </source>
</evidence>
<accession>A0AAN6QH75</accession>
<dbReference type="AlphaFoldDB" id="A0AAN6QH75"/>
<dbReference type="Proteomes" id="UP001302812">
    <property type="component" value="Unassembled WGS sequence"/>
</dbReference>
<sequence length="789" mass="84686">MKLLSRAAAVALAALSCVQQCTAQMNEGSYTDAATGVKFKTWTAPGESLYTFGMALPEDALTKNATEYIGLLRCQITDATSPGYCGLSHGQAGQMTQALLLVAWQFNGTVYTSFRYTTGYTMPVKYTGDAKLTQISATVTDTTFEVLYRCQNCFSWSQDGNEGSVSTTEGFLVLGRASAKSGLENPTCPDTATFGFHDNGFGQWGAQLEGVPQASYATWAALATKTPVVSCDGSGGPSVQCTAAPEKTYDYIVVGAGAGGIPVADKLSEAGHSVLLIEKGPPSTGRWNGTMKPKWLEGTPLTRFDVPGLCNQIWVDSAGIACTDTDQMAGCVLGGGTAVNAGLWWKPNPKDWDYNFPNGWKARDLEAATKRVFDRIPGTWHPSMDGKLYRQEGYEVLSSGLAKSGWKQVIANDVPNQKNRTFAHTHFMYSGGERGGPLATYLVTADARDNFDLWTNTAVRRAVRTGSKVTGVELECLTNGGFEGTVKLNPNGGVIFAAGAFGSAKLLLRSGIGPEDQLEVVAGSKDGDTFIAKSDWIELPVGYNLIDHLNTDLIVTHPDVVFYDFYEAWTTPNTGDKEQYLEKRSGILAQAAPNIGPMMWDEVTPSDGIVRQFQWTARVEGDSRVTNSTHAMTLSQYLGRGVVSRGRMTITSGLATSVAQHPYLHNDGDKAAVIQGIKNMIAALNVIPNISWVLPPANTTVEDFVNNMLVSPSNRRSNHWMGTAKLGTDDGRRGGTAVVDLNTKVYGTDNLFVVDASIFPGMSTGNPSAMIVVAAEQAAQKILALKKRA</sequence>
<evidence type="ECO:0000256" key="3">
    <source>
        <dbReference type="SAM" id="SignalP"/>
    </source>
</evidence>
<keyword evidence="2" id="KW-0274">FAD</keyword>
<keyword evidence="6" id="KW-1185">Reference proteome</keyword>
<dbReference type="PROSITE" id="PS51257">
    <property type="entry name" value="PROKAR_LIPOPROTEIN"/>
    <property type="match status" value="1"/>
</dbReference>
<evidence type="ECO:0000313" key="6">
    <source>
        <dbReference type="Proteomes" id="UP001302812"/>
    </source>
</evidence>
<dbReference type="FunFam" id="2.60.40.1210:FF:000004">
    <property type="entry name" value="Cellobiose dehydrogenase"/>
    <property type="match status" value="1"/>
</dbReference>
<evidence type="ECO:0000256" key="1">
    <source>
        <dbReference type="ARBA" id="ARBA00010790"/>
    </source>
</evidence>
<name>A0AAN6QH75_9PEZI</name>